<evidence type="ECO:0000256" key="6">
    <source>
        <dbReference type="ARBA" id="ARBA00033409"/>
    </source>
</evidence>
<dbReference type="NCBIfam" id="TIGR00613">
    <property type="entry name" value="reco"/>
    <property type="match status" value="1"/>
</dbReference>
<dbReference type="Gene3D" id="2.40.50.140">
    <property type="entry name" value="Nucleic acid-binding proteins"/>
    <property type="match status" value="1"/>
</dbReference>
<evidence type="ECO:0000256" key="4">
    <source>
        <dbReference type="ARBA" id="ARBA00023172"/>
    </source>
</evidence>
<dbReference type="InterPro" id="IPR003717">
    <property type="entry name" value="RecO"/>
</dbReference>
<keyword evidence="3 7" id="KW-0227">DNA damage</keyword>
<gene>
    <name evidence="7 9" type="primary">recO</name>
    <name evidence="9" type="ORF">QNA08_01695</name>
</gene>
<dbReference type="InterPro" id="IPR022572">
    <property type="entry name" value="DNA_rep/recomb_RecO_N"/>
</dbReference>
<dbReference type="Gene3D" id="1.20.1440.120">
    <property type="entry name" value="Recombination protein O, C-terminal domain"/>
    <property type="match status" value="1"/>
</dbReference>
<dbReference type="PANTHER" id="PTHR33991">
    <property type="entry name" value="DNA REPAIR PROTEIN RECO"/>
    <property type="match status" value="1"/>
</dbReference>
<dbReference type="EMBL" id="JASJEV010000001">
    <property type="protein sequence ID" value="MDJ1156954.1"/>
    <property type="molecule type" value="Genomic_DNA"/>
</dbReference>
<dbReference type="SUPFAM" id="SSF57863">
    <property type="entry name" value="ArfGap/RecO-like zinc finger"/>
    <property type="match status" value="1"/>
</dbReference>
<proteinExistence type="inferred from homology"/>
<evidence type="ECO:0000259" key="8">
    <source>
        <dbReference type="Pfam" id="PF11967"/>
    </source>
</evidence>
<comment type="function">
    <text evidence="7">Involved in DNA repair and RecF pathway recombination.</text>
</comment>
<protein>
    <recommendedName>
        <fullName evidence="2 7">DNA repair protein RecO</fullName>
    </recommendedName>
    <alternativeName>
        <fullName evidence="6 7">Recombination protein O</fullName>
    </alternativeName>
</protein>
<keyword evidence="4 7" id="KW-0233">DNA recombination</keyword>
<reference evidence="9 10" key="1">
    <citation type="submission" date="2023-05" db="EMBL/GenBank/DDBJ databases">
        <title>Chelatococcus sp. nov., a moderately thermophilic bacterium isolated from hot spring microbial mat.</title>
        <authorList>
            <person name="Hu C.-J."/>
            <person name="Li W.-J."/>
        </authorList>
    </citation>
    <scope>NUCLEOTIDE SEQUENCE [LARGE SCALE GENOMIC DNA]</scope>
    <source>
        <strain evidence="9 10">SYSU G07232</strain>
    </source>
</reference>
<comment type="similarity">
    <text evidence="1 7">Belongs to the RecO family.</text>
</comment>
<dbReference type="Pfam" id="PF02565">
    <property type="entry name" value="RecO_C"/>
    <property type="match status" value="1"/>
</dbReference>
<dbReference type="HAMAP" id="MF_00201">
    <property type="entry name" value="RecO"/>
    <property type="match status" value="1"/>
</dbReference>
<feature type="domain" description="DNA replication/recombination mediator RecO N-terminal" evidence="8">
    <location>
        <begin position="1"/>
        <end position="68"/>
    </location>
</feature>
<evidence type="ECO:0000256" key="3">
    <source>
        <dbReference type="ARBA" id="ARBA00022763"/>
    </source>
</evidence>
<keyword evidence="10" id="KW-1185">Reference proteome</keyword>
<accession>A0ABT7ADT1</accession>
<sequence>MEWRDDGIILGVKRHGEANVILELMTRDHGRHLGLVRGGRSSRLQPALQPGNGVTVAWRARIEEHLGHFAIEGSEMRAARFIDSALALYGLANLTALLRLLPERDPHPPIFEALSVLVDKLDDPDIAPALMARFELAMLAELGFGLDLGECAATGATQELVYVSPRSGRAVSAAAGEPYRDKLLALPAFLREGPVLAPPTPPDIAAGFALTGFFLNRRVFEPRGLSLPEARARFVDLALRSEG</sequence>
<name>A0ABT7ADT1_9HYPH</name>
<dbReference type="InterPro" id="IPR012340">
    <property type="entry name" value="NA-bd_OB-fold"/>
</dbReference>
<dbReference type="PANTHER" id="PTHR33991:SF1">
    <property type="entry name" value="DNA REPAIR PROTEIN RECO"/>
    <property type="match status" value="1"/>
</dbReference>
<dbReference type="SUPFAM" id="SSF50249">
    <property type="entry name" value="Nucleic acid-binding proteins"/>
    <property type="match status" value="1"/>
</dbReference>
<keyword evidence="5 7" id="KW-0234">DNA repair</keyword>
<evidence type="ECO:0000256" key="2">
    <source>
        <dbReference type="ARBA" id="ARBA00021310"/>
    </source>
</evidence>
<evidence type="ECO:0000256" key="5">
    <source>
        <dbReference type="ARBA" id="ARBA00023204"/>
    </source>
</evidence>
<dbReference type="InterPro" id="IPR037278">
    <property type="entry name" value="ARFGAP/RecO"/>
</dbReference>
<evidence type="ECO:0000313" key="9">
    <source>
        <dbReference type="EMBL" id="MDJ1156954.1"/>
    </source>
</evidence>
<dbReference type="InterPro" id="IPR042242">
    <property type="entry name" value="RecO_C"/>
</dbReference>
<evidence type="ECO:0000256" key="1">
    <source>
        <dbReference type="ARBA" id="ARBA00007452"/>
    </source>
</evidence>
<dbReference type="Proteomes" id="UP001321492">
    <property type="component" value="Unassembled WGS sequence"/>
</dbReference>
<evidence type="ECO:0000313" key="10">
    <source>
        <dbReference type="Proteomes" id="UP001321492"/>
    </source>
</evidence>
<dbReference type="Pfam" id="PF11967">
    <property type="entry name" value="RecO_N"/>
    <property type="match status" value="1"/>
</dbReference>
<organism evidence="9 10">
    <name type="scientific">Chelatococcus albus</name>
    <dbReference type="NCBI Taxonomy" id="3047466"/>
    <lineage>
        <taxon>Bacteria</taxon>
        <taxon>Pseudomonadati</taxon>
        <taxon>Pseudomonadota</taxon>
        <taxon>Alphaproteobacteria</taxon>
        <taxon>Hyphomicrobiales</taxon>
        <taxon>Chelatococcaceae</taxon>
        <taxon>Chelatococcus</taxon>
    </lineage>
</organism>
<evidence type="ECO:0000256" key="7">
    <source>
        <dbReference type="HAMAP-Rule" id="MF_00201"/>
    </source>
</evidence>
<dbReference type="RefSeq" id="WP_283738943.1">
    <property type="nucleotide sequence ID" value="NZ_JASJEV010000001.1"/>
</dbReference>
<comment type="caution">
    <text evidence="9">The sequence shown here is derived from an EMBL/GenBank/DDBJ whole genome shotgun (WGS) entry which is preliminary data.</text>
</comment>